<comment type="caution">
    <text evidence="7">The sequence shown here is derived from an EMBL/GenBank/DDBJ whole genome shotgun (WGS) entry which is preliminary data.</text>
</comment>
<dbReference type="Gene3D" id="3.40.462.20">
    <property type="match status" value="1"/>
</dbReference>
<protein>
    <submittedName>
        <fullName evidence="7">FAD-binding oxidoreductase</fullName>
    </submittedName>
</protein>
<dbReference type="InterPro" id="IPR016166">
    <property type="entry name" value="FAD-bd_PCMH"/>
</dbReference>
<evidence type="ECO:0000259" key="6">
    <source>
        <dbReference type="PROSITE" id="PS51387"/>
    </source>
</evidence>
<keyword evidence="5" id="KW-0560">Oxidoreductase</keyword>
<dbReference type="InterPro" id="IPR036318">
    <property type="entry name" value="FAD-bd_PCMH-like_sf"/>
</dbReference>
<dbReference type="GO" id="GO:0016491">
    <property type="term" value="F:oxidoreductase activity"/>
    <property type="evidence" value="ECO:0007669"/>
    <property type="project" value="UniProtKB-KW"/>
</dbReference>
<proteinExistence type="inferred from homology"/>
<dbReference type="InterPro" id="IPR006093">
    <property type="entry name" value="Oxy_OxRdtase_FAD_BS"/>
</dbReference>
<evidence type="ECO:0000256" key="4">
    <source>
        <dbReference type="ARBA" id="ARBA00022827"/>
    </source>
</evidence>
<dbReference type="Gene3D" id="3.30.465.10">
    <property type="match status" value="1"/>
</dbReference>
<dbReference type="SUPFAM" id="SSF56176">
    <property type="entry name" value="FAD-binding/transporter-associated domain-like"/>
    <property type="match status" value="1"/>
</dbReference>
<dbReference type="InterPro" id="IPR016169">
    <property type="entry name" value="FAD-bd_PCMH_sub2"/>
</dbReference>
<evidence type="ECO:0000256" key="5">
    <source>
        <dbReference type="ARBA" id="ARBA00023002"/>
    </source>
</evidence>
<organism evidence="7 8">
    <name type="scientific">Marinicauda algicola</name>
    <dbReference type="NCBI Taxonomy" id="2029849"/>
    <lineage>
        <taxon>Bacteria</taxon>
        <taxon>Pseudomonadati</taxon>
        <taxon>Pseudomonadota</taxon>
        <taxon>Alphaproteobacteria</taxon>
        <taxon>Maricaulales</taxon>
        <taxon>Maricaulaceae</taxon>
        <taxon>Marinicauda</taxon>
    </lineage>
</organism>
<comment type="cofactor">
    <cofactor evidence="1">
        <name>FAD</name>
        <dbReference type="ChEBI" id="CHEBI:57692"/>
    </cofactor>
</comment>
<dbReference type="RefSeq" id="WP_135994533.1">
    <property type="nucleotide sequence ID" value="NZ_CP071057.1"/>
</dbReference>
<dbReference type="InterPro" id="IPR016167">
    <property type="entry name" value="FAD-bd_PCMH_sub1"/>
</dbReference>
<dbReference type="GO" id="GO:0071949">
    <property type="term" value="F:FAD binding"/>
    <property type="evidence" value="ECO:0007669"/>
    <property type="project" value="InterPro"/>
</dbReference>
<keyword evidence="4" id="KW-0274">FAD</keyword>
<dbReference type="InterPro" id="IPR050416">
    <property type="entry name" value="FAD-linked_Oxidoreductase"/>
</dbReference>
<dbReference type="PANTHER" id="PTHR42973">
    <property type="entry name" value="BINDING OXIDOREDUCTASE, PUTATIVE (AFU_ORTHOLOGUE AFUA_1G17690)-RELATED"/>
    <property type="match status" value="1"/>
</dbReference>
<dbReference type="PROSITE" id="PS00862">
    <property type="entry name" value="OX2_COVAL_FAD"/>
    <property type="match status" value="1"/>
</dbReference>
<dbReference type="InterPro" id="IPR006094">
    <property type="entry name" value="Oxid_FAD_bind_N"/>
</dbReference>
<dbReference type="Pfam" id="PF01565">
    <property type="entry name" value="FAD_binding_4"/>
    <property type="match status" value="1"/>
</dbReference>
<dbReference type="EMBL" id="SRXW01000001">
    <property type="protein sequence ID" value="TGY90036.1"/>
    <property type="molecule type" value="Genomic_DNA"/>
</dbReference>
<dbReference type="PANTHER" id="PTHR42973:SF39">
    <property type="entry name" value="FAD-BINDING PCMH-TYPE DOMAIN-CONTAINING PROTEIN"/>
    <property type="match status" value="1"/>
</dbReference>
<reference evidence="7 8" key="1">
    <citation type="journal article" date="2017" name="Int. J. Syst. Evol. Microbiol.">
        <title>Marinicauda algicola sp. nov., isolated from a marine red alga Rhodosorus marinus.</title>
        <authorList>
            <person name="Jeong S.E."/>
            <person name="Jeon S.H."/>
            <person name="Chun B.H."/>
            <person name="Kim D.W."/>
            <person name="Jeon C.O."/>
        </authorList>
    </citation>
    <scope>NUCLEOTIDE SEQUENCE [LARGE SCALE GENOMIC DNA]</scope>
    <source>
        <strain evidence="7 8">JCM 31718</strain>
    </source>
</reference>
<name>A0A4S2H397_9PROT</name>
<accession>A0A4S2H397</accession>
<evidence type="ECO:0000256" key="3">
    <source>
        <dbReference type="ARBA" id="ARBA00022630"/>
    </source>
</evidence>
<sequence>MKRPRGKGVTMRRRDKGFDSAVLSTSFSGRDPGRRPDVYIQANNACDVVAAVKLAREQGHKISLCSGGHSWAQNHLRDGGLLLDLSRLDTIEIDADARTARVGPGCWSVDLDRALKKRGLFFPVAHAPDVCLGGFLLQGGFGWNSRALGLACESVLGLDVVLADGSTVHANAEQNPDLYWAARGAGPGFFGAVTSFHLKLHERPKVTAMIIQVFHERWLEDVFSWAHEIGPGVSDSVEFQLLITPRTLFTGRPGIEVIAPVMASCWKDARRATSFIHESPVRKRASVTTPLVPLSTMAMSETAARTHFPPKMHWCVDNMWTDAAAVDLLPGIRKVADTLPPAPSHALWLNWQPSRARPDMAFSMEANFYFAAYGEWRRAEDDARYGSWATERISEMAHLAKGIQLADENLGRRTARFMSDAHRARLEQIRAAYDPEGRFHSYMTAP</sequence>
<dbReference type="AlphaFoldDB" id="A0A4S2H397"/>
<dbReference type="PROSITE" id="PS51387">
    <property type="entry name" value="FAD_PCMH"/>
    <property type="match status" value="1"/>
</dbReference>
<dbReference type="Proteomes" id="UP000308054">
    <property type="component" value="Unassembled WGS sequence"/>
</dbReference>
<evidence type="ECO:0000313" key="7">
    <source>
        <dbReference type="EMBL" id="TGY90036.1"/>
    </source>
</evidence>
<dbReference type="OrthoDB" id="9775082at2"/>
<feature type="domain" description="FAD-binding PCMH-type" evidence="6">
    <location>
        <begin position="32"/>
        <end position="203"/>
    </location>
</feature>
<evidence type="ECO:0000256" key="1">
    <source>
        <dbReference type="ARBA" id="ARBA00001974"/>
    </source>
</evidence>
<evidence type="ECO:0000256" key="2">
    <source>
        <dbReference type="ARBA" id="ARBA00005466"/>
    </source>
</evidence>
<gene>
    <name evidence="7" type="ORF">E5163_02585</name>
</gene>
<evidence type="ECO:0000313" key="8">
    <source>
        <dbReference type="Proteomes" id="UP000308054"/>
    </source>
</evidence>
<keyword evidence="3" id="KW-0285">Flavoprotein</keyword>
<comment type="similarity">
    <text evidence="2">Belongs to the oxygen-dependent FAD-linked oxidoreductase family.</text>
</comment>
<dbReference type="Gene3D" id="3.30.43.10">
    <property type="entry name" value="Uridine Diphospho-n-acetylenolpyruvylglucosamine Reductase, domain 2"/>
    <property type="match status" value="1"/>
</dbReference>
<keyword evidence="8" id="KW-1185">Reference proteome</keyword>